<dbReference type="RefSeq" id="WP_143393203.1">
    <property type="nucleotide sequence ID" value="NZ_NIDE01000005.1"/>
</dbReference>
<proteinExistence type="predicted"/>
<accession>A0A225DXB9</accession>
<dbReference type="EMBL" id="NIDE01000005">
    <property type="protein sequence ID" value="OWK41849.1"/>
    <property type="molecule type" value="Genomic_DNA"/>
</dbReference>
<protein>
    <submittedName>
        <fullName evidence="1">Uncharacterized protein</fullName>
    </submittedName>
</protein>
<dbReference type="OrthoDB" id="9855391at2"/>
<dbReference type="Proteomes" id="UP000214646">
    <property type="component" value="Unassembled WGS sequence"/>
</dbReference>
<sequence length="122" mass="13683">MAFHYLDDERGLREKWTFHYTGADLAPRARAKAVALLEEERGIERAMAACQAGAAYSGRSEDLSRFRSRLQEKGEQRERCELLARELTRAGDQVFALEVADIVYFDMDDAISDPTTVVVPGG</sequence>
<gene>
    <name evidence="1" type="ORF">FRUB_03927</name>
</gene>
<organism evidence="1 2">
    <name type="scientific">Fimbriiglobus ruber</name>
    <dbReference type="NCBI Taxonomy" id="1908690"/>
    <lineage>
        <taxon>Bacteria</taxon>
        <taxon>Pseudomonadati</taxon>
        <taxon>Planctomycetota</taxon>
        <taxon>Planctomycetia</taxon>
        <taxon>Gemmatales</taxon>
        <taxon>Gemmataceae</taxon>
        <taxon>Fimbriiglobus</taxon>
    </lineage>
</organism>
<name>A0A225DXB9_9BACT</name>
<comment type="caution">
    <text evidence="1">The sequence shown here is derived from an EMBL/GenBank/DDBJ whole genome shotgun (WGS) entry which is preliminary data.</text>
</comment>
<evidence type="ECO:0000313" key="1">
    <source>
        <dbReference type="EMBL" id="OWK41849.1"/>
    </source>
</evidence>
<keyword evidence="2" id="KW-1185">Reference proteome</keyword>
<reference evidence="2" key="1">
    <citation type="submission" date="2017-06" db="EMBL/GenBank/DDBJ databases">
        <title>Genome analysis of Fimbriiglobus ruber SP5, the first member of the order Planctomycetales with confirmed chitinolytic capability.</title>
        <authorList>
            <person name="Ravin N.V."/>
            <person name="Rakitin A.L."/>
            <person name="Ivanova A.A."/>
            <person name="Beletsky A.V."/>
            <person name="Kulichevskaya I.S."/>
            <person name="Mardanov A.V."/>
            <person name="Dedysh S.N."/>
        </authorList>
    </citation>
    <scope>NUCLEOTIDE SEQUENCE [LARGE SCALE GENOMIC DNA]</scope>
    <source>
        <strain evidence="2">SP5</strain>
    </source>
</reference>
<evidence type="ECO:0000313" key="2">
    <source>
        <dbReference type="Proteomes" id="UP000214646"/>
    </source>
</evidence>
<dbReference type="AlphaFoldDB" id="A0A225DXB9"/>